<proteinExistence type="predicted"/>
<sequence>MASEQSDANVRETGSQEIRPYETSTSNTQPPRPSSLVMVMDPEQLGFFRLFTSVGVEITYGDLTFFATSDPLANIAVPRDLLQGIPDSYRAAEAKGEDDILIMDPSLGEEASPQPLAMIPPLSTSAIPTTSNSAPQTTEDSQADDDVESQGEDATAIKKSLL</sequence>
<dbReference type="Proteomes" id="UP001454036">
    <property type="component" value="Unassembled WGS sequence"/>
</dbReference>
<evidence type="ECO:0000256" key="1">
    <source>
        <dbReference type="SAM" id="MobiDB-lite"/>
    </source>
</evidence>
<organism evidence="2 3">
    <name type="scientific">Lithospermum erythrorhizon</name>
    <name type="common">Purple gromwell</name>
    <name type="synonym">Lithospermum officinale var. erythrorhizon</name>
    <dbReference type="NCBI Taxonomy" id="34254"/>
    <lineage>
        <taxon>Eukaryota</taxon>
        <taxon>Viridiplantae</taxon>
        <taxon>Streptophyta</taxon>
        <taxon>Embryophyta</taxon>
        <taxon>Tracheophyta</taxon>
        <taxon>Spermatophyta</taxon>
        <taxon>Magnoliopsida</taxon>
        <taxon>eudicotyledons</taxon>
        <taxon>Gunneridae</taxon>
        <taxon>Pentapetalae</taxon>
        <taxon>asterids</taxon>
        <taxon>lamiids</taxon>
        <taxon>Boraginales</taxon>
        <taxon>Boraginaceae</taxon>
        <taxon>Boraginoideae</taxon>
        <taxon>Lithospermeae</taxon>
        <taxon>Lithospermum</taxon>
    </lineage>
</organism>
<accession>A0AAV3QW73</accession>
<dbReference type="EMBL" id="BAABME010006408">
    <property type="protein sequence ID" value="GAA0168284.1"/>
    <property type="molecule type" value="Genomic_DNA"/>
</dbReference>
<feature type="compositionally biased region" description="Polar residues" evidence="1">
    <location>
        <begin position="122"/>
        <end position="140"/>
    </location>
</feature>
<dbReference type="AlphaFoldDB" id="A0AAV3QW73"/>
<feature type="region of interest" description="Disordered" evidence="1">
    <location>
        <begin position="104"/>
        <end position="162"/>
    </location>
</feature>
<feature type="compositionally biased region" description="Acidic residues" evidence="1">
    <location>
        <begin position="141"/>
        <end position="151"/>
    </location>
</feature>
<evidence type="ECO:0000313" key="2">
    <source>
        <dbReference type="EMBL" id="GAA0168284.1"/>
    </source>
</evidence>
<name>A0AAV3QW73_LITER</name>
<feature type="compositionally biased region" description="Polar residues" evidence="1">
    <location>
        <begin position="1"/>
        <end position="29"/>
    </location>
</feature>
<protein>
    <submittedName>
        <fullName evidence="2">Uncharacterized protein</fullName>
    </submittedName>
</protein>
<reference evidence="2 3" key="1">
    <citation type="submission" date="2024-01" db="EMBL/GenBank/DDBJ databases">
        <title>The complete chloroplast genome sequence of Lithospermum erythrorhizon: insights into the phylogenetic relationship among Boraginaceae species and the maternal lineages of purple gromwells.</title>
        <authorList>
            <person name="Okada T."/>
            <person name="Watanabe K."/>
        </authorList>
    </citation>
    <scope>NUCLEOTIDE SEQUENCE [LARGE SCALE GENOMIC DNA]</scope>
</reference>
<evidence type="ECO:0000313" key="3">
    <source>
        <dbReference type="Proteomes" id="UP001454036"/>
    </source>
</evidence>
<feature type="region of interest" description="Disordered" evidence="1">
    <location>
        <begin position="1"/>
        <end position="34"/>
    </location>
</feature>
<keyword evidence="3" id="KW-1185">Reference proteome</keyword>
<gene>
    <name evidence="2" type="ORF">LIER_23034</name>
</gene>
<comment type="caution">
    <text evidence="2">The sequence shown here is derived from an EMBL/GenBank/DDBJ whole genome shotgun (WGS) entry which is preliminary data.</text>
</comment>